<proteinExistence type="predicted"/>
<dbReference type="SUPFAM" id="SSF56601">
    <property type="entry name" value="beta-lactamase/transpeptidase-like"/>
    <property type="match status" value="1"/>
</dbReference>
<dbReference type="GO" id="GO:0004180">
    <property type="term" value="F:carboxypeptidase activity"/>
    <property type="evidence" value="ECO:0007669"/>
    <property type="project" value="UniProtKB-KW"/>
</dbReference>
<keyword evidence="5" id="KW-0812">Transmembrane</keyword>
<dbReference type="InterPro" id="IPR001460">
    <property type="entry name" value="PCN-bd_Tpept"/>
</dbReference>
<dbReference type="GO" id="GO:0071555">
    <property type="term" value="P:cell wall organization"/>
    <property type="evidence" value="ECO:0007669"/>
    <property type="project" value="TreeGrafter"/>
</dbReference>
<dbReference type="AlphaFoldDB" id="A0A964E211"/>
<dbReference type="GO" id="GO:0008658">
    <property type="term" value="F:penicillin binding"/>
    <property type="evidence" value="ECO:0007669"/>
    <property type="project" value="InterPro"/>
</dbReference>
<keyword evidence="2" id="KW-0645">Protease</keyword>
<sequence>MSDAPPPHTTPNNPWGPRPRQGSGGLQGETVRVTSPDLRQRAALEKSRTRLVAVSAVFLILFFAVAARLSFATVIDPMKPAPRVVQQFTPEPPAAATAPPPGRASIIDANGQILAVSLPVASLYADPRQMIDTNAVAVELKKILPDVDEGDIARRLASAKAFVYIARRVTPAQEIAINNLGVPGLSFQLSSERRYPLGDTAAQVLGGVDIDANGIAGVEKYFNTRLNTDTTPLRLSIDVRVQAIVRDEVANAVKTFDAVGGCGIVEDANSGQILGMVSIPDYDANDLAQATDAERFNRCATGTYEPGSVFKLQTASMSLDDNVIHMWDYFNTTHPLPIGRFHITDFEPQHVWMQLGDIMKLSSNIGASRISLLVGKDRQRAWLQKLGLMSREPIQLPEAAMPQVQPASTWGKATLMTVSFGNGIAETPLHIANTAVAIVNGGTLYKPTLLAQNIGDPPIQGTTVMQTSTSDIMRKIMRYIVTSGTGEFGDVPGYFVGAKTGTAQKVSEHGGYKKHTNYSSFVAAFPIYAPRYVVYVAIDSGHATAETHGYTTGGWMAGPAVSHIIGRIGPMLNVMPRFDNVAEINQQLDFPHPYPAPPGAVVYGPNNPGEPDDPNAMDKPAHPTKRGGIARVAQDTKWTTPASTVKNLRHDAMYRVPAPASADATH</sequence>
<keyword evidence="9" id="KW-1185">Reference proteome</keyword>
<dbReference type="Pfam" id="PF00905">
    <property type="entry name" value="Transpeptidase"/>
    <property type="match status" value="1"/>
</dbReference>
<feature type="compositionally biased region" description="Pro residues" evidence="4">
    <location>
        <begin position="1"/>
        <end position="17"/>
    </location>
</feature>
<reference evidence="8 9" key="1">
    <citation type="journal article" date="2021" name="Microorganisms">
        <title>Acidisoma silvae sp. nov. and Acidisomacellulosilytica sp. nov., Two Acidophilic Bacteria Isolated from Decaying Wood, Hydrolyzing Cellulose and Producing Poly-3-hydroxybutyrate.</title>
        <authorList>
            <person name="Mieszkin S."/>
            <person name="Pouder E."/>
            <person name="Uroz S."/>
            <person name="Simon-Colin C."/>
            <person name="Alain K."/>
        </authorList>
    </citation>
    <scope>NUCLEOTIDE SEQUENCE [LARGE SCALE GENOMIC DNA]</scope>
    <source>
        <strain evidence="8 9">HW T5.17</strain>
    </source>
</reference>
<keyword evidence="2" id="KW-0121">Carboxypeptidase</keyword>
<dbReference type="InterPro" id="IPR005311">
    <property type="entry name" value="PBP_dimer"/>
</dbReference>
<dbReference type="Gene3D" id="3.90.1310.10">
    <property type="entry name" value="Penicillin-binding protein 2a (Domain 2)"/>
    <property type="match status" value="1"/>
</dbReference>
<dbReference type="InterPro" id="IPR036138">
    <property type="entry name" value="PBP_dimer_sf"/>
</dbReference>
<evidence type="ECO:0000256" key="5">
    <source>
        <dbReference type="SAM" id="Phobius"/>
    </source>
</evidence>
<evidence type="ECO:0000256" key="3">
    <source>
        <dbReference type="ARBA" id="ARBA00023136"/>
    </source>
</evidence>
<dbReference type="Proteomes" id="UP000721844">
    <property type="component" value="Unassembled WGS sequence"/>
</dbReference>
<comment type="caution">
    <text evidence="8">The sequence shown here is derived from an EMBL/GenBank/DDBJ whole genome shotgun (WGS) entry which is preliminary data.</text>
</comment>
<feature type="domain" description="Penicillin-binding protein transpeptidase" evidence="6">
    <location>
        <begin position="261"/>
        <end position="545"/>
    </location>
</feature>
<feature type="region of interest" description="Disordered" evidence="4">
    <location>
        <begin position="597"/>
        <end position="638"/>
    </location>
</feature>
<evidence type="ECO:0000259" key="7">
    <source>
        <dbReference type="Pfam" id="PF03717"/>
    </source>
</evidence>
<protein>
    <submittedName>
        <fullName evidence="8">Penicillin-binding protein 2</fullName>
    </submittedName>
</protein>
<evidence type="ECO:0000256" key="1">
    <source>
        <dbReference type="ARBA" id="ARBA00004370"/>
    </source>
</evidence>
<evidence type="ECO:0000256" key="2">
    <source>
        <dbReference type="ARBA" id="ARBA00022645"/>
    </source>
</evidence>
<dbReference type="PANTHER" id="PTHR30627">
    <property type="entry name" value="PEPTIDOGLYCAN D,D-TRANSPEPTIDASE"/>
    <property type="match status" value="1"/>
</dbReference>
<feature type="region of interest" description="Disordered" evidence="4">
    <location>
        <begin position="1"/>
        <end position="34"/>
    </location>
</feature>
<dbReference type="RefSeq" id="WP_227304890.1">
    <property type="nucleotide sequence ID" value="NZ_JAESVA010000001.1"/>
</dbReference>
<comment type="subcellular location">
    <subcellularLocation>
        <location evidence="1">Membrane</location>
    </subcellularLocation>
</comment>
<dbReference type="Gene3D" id="3.40.710.10">
    <property type="entry name" value="DD-peptidase/beta-lactamase superfamily"/>
    <property type="match status" value="1"/>
</dbReference>
<organism evidence="8 9">
    <name type="scientific">Acidisoma cellulosilyticum</name>
    <dbReference type="NCBI Taxonomy" id="2802395"/>
    <lineage>
        <taxon>Bacteria</taxon>
        <taxon>Pseudomonadati</taxon>
        <taxon>Pseudomonadota</taxon>
        <taxon>Alphaproteobacteria</taxon>
        <taxon>Acetobacterales</taxon>
        <taxon>Acidocellaceae</taxon>
        <taxon>Acidisoma</taxon>
    </lineage>
</organism>
<gene>
    <name evidence="8" type="ORF">ACELLULO517_01065</name>
</gene>
<keyword evidence="3 5" id="KW-0472">Membrane</keyword>
<dbReference type="Pfam" id="PF03717">
    <property type="entry name" value="PBP_dimer"/>
    <property type="match status" value="1"/>
</dbReference>
<dbReference type="InterPro" id="IPR012338">
    <property type="entry name" value="Beta-lactam/transpept-like"/>
</dbReference>
<dbReference type="GO" id="GO:0005886">
    <property type="term" value="C:plasma membrane"/>
    <property type="evidence" value="ECO:0007669"/>
    <property type="project" value="TreeGrafter"/>
</dbReference>
<dbReference type="InterPro" id="IPR050515">
    <property type="entry name" value="Beta-lactam/transpept"/>
</dbReference>
<dbReference type="Gene3D" id="3.30.450.330">
    <property type="match status" value="1"/>
</dbReference>
<dbReference type="EMBL" id="JAESVA010000001">
    <property type="protein sequence ID" value="MCB8878807.1"/>
    <property type="molecule type" value="Genomic_DNA"/>
</dbReference>
<evidence type="ECO:0000313" key="9">
    <source>
        <dbReference type="Proteomes" id="UP000721844"/>
    </source>
</evidence>
<dbReference type="SUPFAM" id="SSF56519">
    <property type="entry name" value="Penicillin binding protein dimerisation domain"/>
    <property type="match status" value="1"/>
</dbReference>
<accession>A0A964E211</accession>
<feature type="transmembrane region" description="Helical" evidence="5">
    <location>
        <begin position="51"/>
        <end position="71"/>
    </location>
</feature>
<keyword evidence="2" id="KW-0378">Hydrolase</keyword>
<evidence type="ECO:0000256" key="4">
    <source>
        <dbReference type="SAM" id="MobiDB-lite"/>
    </source>
</evidence>
<evidence type="ECO:0000313" key="8">
    <source>
        <dbReference type="EMBL" id="MCB8878807.1"/>
    </source>
</evidence>
<dbReference type="PANTHER" id="PTHR30627:SF1">
    <property type="entry name" value="PEPTIDOGLYCAN D,D-TRANSPEPTIDASE FTSI"/>
    <property type="match status" value="1"/>
</dbReference>
<name>A0A964E211_9PROT</name>
<feature type="domain" description="Penicillin-binding protein dimerisation" evidence="7">
    <location>
        <begin position="100"/>
        <end position="209"/>
    </location>
</feature>
<keyword evidence="5" id="KW-1133">Transmembrane helix</keyword>
<evidence type="ECO:0000259" key="6">
    <source>
        <dbReference type="Pfam" id="PF00905"/>
    </source>
</evidence>